<feature type="chain" id="PRO_5046957299" evidence="1">
    <location>
        <begin position="22"/>
        <end position="86"/>
    </location>
</feature>
<dbReference type="PANTHER" id="PTHR21180:SF32">
    <property type="entry name" value="ENDONUCLEASE_EXONUCLEASE_PHOSPHATASE FAMILY DOMAIN-CONTAINING PROTEIN 1"/>
    <property type="match status" value="1"/>
</dbReference>
<evidence type="ECO:0000313" key="4">
    <source>
        <dbReference type="Proteomes" id="UP000294721"/>
    </source>
</evidence>
<feature type="domain" description="Helix-hairpin-helix DNA-binding motif class 1" evidence="2">
    <location>
        <begin position="31"/>
        <end position="50"/>
    </location>
</feature>
<dbReference type="PROSITE" id="PS51257">
    <property type="entry name" value="PROKAR_LIPOPROTEIN"/>
    <property type="match status" value="1"/>
</dbReference>
<dbReference type="NCBIfam" id="TIGR00426">
    <property type="entry name" value="competence protein ComEA helix-hairpin-helix repeat region"/>
    <property type="match status" value="1"/>
</dbReference>
<accession>A0ABY2BYK1</accession>
<dbReference type="Pfam" id="PF12836">
    <property type="entry name" value="HHH_3"/>
    <property type="match status" value="1"/>
</dbReference>
<dbReference type="SUPFAM" id="SSF47781">
    <property type="entry name" value="RuvA domain 2-like"/>
    <property type="match status" value="1"/>
</dbReference>
<dbReference type="InterPro" id="IPR010994">
    <property type="entry name" value="RuvA_2-like"/>
</dbReference>
<dbReference type="InterPro" id="IPR004509">
    <property type="entry name" value="Competence_ComEA_HhH"/>
</dbReference>
<evidence type="ECO:0000256" key="1">
    <source>
        <dbReference type="SAM" id="SignalP"/>
    </source>
</evidence>
<organism evidence="3 4">
    <name type="scientific">Uruburuella suis</name>
    <dbReference type="NCBI Taxonomy" id="252130"/>
    <lineage>
        <taxon>Bacteria</taxon>
        <taxon>Pseudomonadati</taxon>
        <taxon>Pseudomonadota</taxon>
        <taxon>Betaproteobacteria</taxon>
        <taxon>Neisseriales</taxon>
        <taxon>Neisseriaceae</taxon>
        <taxon>Uruburuella</taxon>
    </lineage>
</organism>
<keyword evidence="1" id="KW-0732">Signal</keyword>
<feature type="signal peptide" evidence="1">
    <location>
        <begin position="1"/>
        <end position="21"/>
    </location>
</feature>
<reference evidence="3 4" key="1">
    <citation type="submission" date="2019-03" db="EMBL/GenBank/DDBJ databases">
        <title>Genomic Encyclopedia of Type Strains, Phase IV (KMG-IV): sequencing the most valuable type-strain genomes for metagenomic binning, comparative biology and taxonomic classification.</title>
        <authorList>
            <person name="Goeker M."/>
        </authorList>
    </citation>
    <scope>NUCLEOTIDE SEQUENCE [LARGE SCALE GENOMIC DNA]</scope>
    <source>
        <strain evidence="3 4">DSM 17474</strain>
    </source>
</reference>
<evidence type="ECO:0000259" key="2">
    <source>
        <dbReference type="SMART" id="SM00278"/>
    </source>
</evidence>
<dbReference type="Proteomes" id="UP000294721">
    <property type="component" value="Unassembled WGS sequence"/>
</dbReference>
<protein>
    <submittedName>
        <fullName evidence="3">Competence protein ComEA</fullName>
    </submittedName>
</protein>
<sequence length="86" mass="9042">MDMKKTILASLALLGMSCALAAVNINTAGADELKALPGIGSAKAEAIVEYRKQHGNFKSVEELKNVKGIGESLFNRLQDGTIVPAV</sequence>
<comment type="caution">
    <text evidence="3">The sequence shown here is derived from an EMBL/GenBank/DDBJ whole genome shotgun (WGS) entry which is preliminary data.</text>
</comment>
<dbReference type="Gene3D" id="1.10.150.280">
    <property type="entry name" value="AF1531-like domain"/>
    <property type="match status" value="1"/>
</dbReference>
<dbReference type="EMBL" id="SLXE01000022">
    <property type="protein sequence ID" value="TCP02830.1"/>
    <property type="molecule type" value="Genomic_DNA"/>
</dbReference>
<dbReference type="SMART" id="SM00278">
    <property type="entry name" value="HhH1"/>
    <property type="match status" value="2"/>
</dbReference>
<gene>
    <name evidence="3" type="ORF">EV680_12241</name>
</gene>
<dbReference type="InterPro" id="IPR003583">
    <property type="entry name" value="Hlx-hairpin-Hlx_DNA-bd_motif"/>
</dbReference>
<proteinExistence type="predicted"/>
<evidence type="ECO:0000313" key="3">
    <source>
        <dbReference type="EMBL" id="TCP02830.1"/>
    </source>
</evidence>
<dbReference type="InterPro" id="IPR051675">
    <property type="entry name" value="Endo/Exo/Phosphatase_dom_1"/>
</dbReference>
<name>A0ABY2BYK1_9NEIS</name>
<feature type="domain" description="Helix-hairpin-helix DNA-binding motif class 1" evidence="2">
    <location>
        <begin position="61"/>
        <end position="80"/>
    </location>
</feature>
<keyword evidence="4" id="KW-1185">Reference proteome</keyword>
<dbReference type="PANTHER" id="PTHR21180">
    <property type="entry name" value="ENDONUCLEASE/EXONUCLEASE/PHOSPHATASE FAMILY DOMAIN-CONTAINING PROTEIN 1"/>
    <property type="match status" value="1"/>
</dbReference>